<dbReference type="Proteomes" id="UP001159427">
    <property type="component" value="Unassembled WGS sequence"/>
</dbReference>
<proteinExistence type="predicted"/>
<evidence type="ECO:0000313" key="1">
    <source>
        <dbReference type="EMBL" id="CAH3199220.1"/>
    </source>
</evidence>
<evidence type="ECO:0000313" key="2">
    <source>
        <dbReference type="Proteomes" id="UP001159427"/>
    </source>
</evidence>
<organism evidence="1 2">
    <name type="scientific">Porites evermanni</name>
    <dbReference type="NCBI Taxonomy" id="104178"/>
    <lineage>
        <taxon>Eukaryota</taxon>
        <taxon>Metazoa</taxon>
        <taxon>Cnidaria</taxon>
        <taxon>Anthozoa</taxon>
        <taxon>Hexacorallia</taxon>
        <taxon>Scleractinia</taxon>
        <taxon>Fungiina</taxon>
        <taxon>Poritidae</taxon>
        <taxon>Porites</taxon>
    </lineage>
</organism>
<name>A0ABN8T4J3_9CNID</name>
<comment type="caution">
    <text evidence="1">The sequence shown here is derived from an EMBL/GenBank/DDBJ whole genome shotgun (WGS) entry which is preliminary data.</text>
</comment>
<gene>
    <name evidence="1" type="ORF">PEVE_00039347</name>
</gene>
<dbReference type="EMBL" id="CALNXI010006921">
    <property type="protein sequence ID" value="CAH3199220.1"/>
    <property type="molecule type" value="Genomic_DNA"/>
</dbReference>
<sequence>MVGTQQLPCRLPNEISISFYCSTVWSNTTATNIKKLQAVQNFVCRIITKTKKLGHMTPALREVKWLPVNEHLNCRDTVMTFRCMKGLAPTYLCESLRKSFHYHNTRNRESLDFPPSKTKSGQRRFLHKAVNIWNNLDKDFKQLSLTSF</sequence>
<reference evidence="1 2" key="1">
    <citation type="submission" date="2022-05" db="EMBL/GenBank/DDBJ databases">
        <authorList>
            <consortium name="Genoscope - CEA"/>
            <person name="William W."/>
        </authorList>
    </citation>
    <scope>NUCLEOTIDE SEQUENCE [LARGE SCALE GENOMIC DNA]</scope>
</reference>
<keyword evidence="2" id="KW-1185">Reference proteome</keyword>
<accession>A0ABN8T4J3</accession>
<protein>
    <submittedName>
        <fullName evidence="1">Uncharacterized protein</fullName>
    </submittedName>
</protein>